<reference evidence="2 3" key="1">
    <citation type="submission" date="2020-08" db="EMBL/GenBank/DDBJ databases">
        <title>Whole-Genome Sequence of French Clinical Streptomyces mexicanus Strain Q0842.</title>
        <authorList>
            <person name="Boxberger M."/>
            <person name="La Scola B."/>
        </authorList>
    </citation>
    <scope>NUCLEOTIDE SEQUENCE [LARGE SCALE GENOMIC DNA]</scope>
    <source>
        <strain evidence="2 3">Marseille-Q0842</strain>
    </source>
</reference>
<keyword evidence="3" id="KW-1185">Reference proteome</keyword>
<gene>
    <name evidence="2" type="ORF">H1R13_18575</name>
</gene>
<evidence type="ECO:0000313" key="3">
    <source>
        <dbReference type="Proteomes" id="UP000517694"/>
    </source>
</evidence>
<accession>A0A7X1I249</accession>
<organism evidence="2 3">
    <name type="scientific">Streptomyces mexicanus</name>
    <dbReference type="NCBI Taxonomy" id="178566"/>
    <lineage>
        <taxon>Bacteria</taxon>
        <taxon>Bacillati</taxon>
        <taxon>Actinomycetota</taxon>
        <taxon>Actinomycetes</taxon>
        <taxon>Kitasatosporales</taxon>
        <taxon>Streptomycetaceae</taxon>
        <taxon>Streptomyces</taxon>
    </lineage>
</organism>
<dbReference type="Proteomes" id="UP000517694">
    <property type="component" value="Unassembled WGS sequence"/>
</dbReference>
<name>A0A7X1I249_9ACTN</name>
<protein>
    <submittedName>
        <fullName evidence="2">Uncharacterized protein</fullName>
    </submittedName>
</protein>
<proteinExistence type="predicted"/>
<evidence type="ECO:0000256" key="1">
    <source>
        <dbReference type="SAM" id="MobiDB-lite"/>
    </source>
</evidence>
<dbReference type="AlphaFoldDB" id="A0A7X1I249"/>
<dbReference type="EMBL" id="JACMHY010000007">
    <property type="protein sequence ID" value="MBC2866900.1"/>
    <property type="molecule type" value="Genomic_DNA"/>
</dbReference>
<feature type="region of interest" description="Disordered" evidence="1">
    <location>
        <begin position="1"/>
        <end position="81"/>
    </location>
</feature>
<sequence>MDGRGEVGIVSEPHLRNATGPARARRIPGRGQPRATRTSGVLMTTAPRSLRPPPGCDWEPNPAVATPPDASTEPGGLGRTT</sequence>
<evidence type="ECO:0000313" key="2">
    <source>
        <dbReference type="EMBL" id="MBC2866900.1"/>
    </source>
</evidence>
<dbReference type="RefSeq" id="WP_185947749.1">
    <property type="nucleotide sequence ID" value="NZ_JACMHY010000007.1"/>
</dbReference>
<comment type="caution">
    <text evidence="2">The sequence shown here is derived from an EMBL/GenBank/DDBJ whole genome shotgun (WGS) entry which is preliminary data.</text>
</comment>